<organism evidence="2 3">
    <name type="scientific">Paraburkholderia caballeronis</name>
    <dbReference type="NCBI Taxonomy" id="416943"/>
    <lineage>
        <taxon>Bacteria</taxon>
        <taxon>Pseudomonadati</taxon>
        <taxon>Pseudomonadota</taxon>
        <taxon>Betaproteobacteria</taxon>
        <taxon>Burkholderiales</taxon>
        <taxon>Burkholderiaceae</taxon>
        <taxon>Paraburkholderia</taxon>
    </lineage>
</organism>
<evidence type="ECO:0000256" key="1">
    <source>
        <dbReference type="SAM" id="Phobius"/>
    </source>
</evidence>
<keyword evidence="3" id="KW-1185">Reference proteome</keyword>
<feature type="transmembrane region" description="Helical" evidence="1">
    <location>
        <begin position="6"/>
        <end position="29"/>
    </location>
</feature>
<keyword evidence="1" id="KW-0472">Membrane</keyword>
<keyword evidence="1" id="KW-0812">Transmembrane</keyword>
<reference evidence="3" key="1">
    <citation type="submission" date="2016-10" db="EMBL/GenBank/DDBJ databases">
        <authorList>
            <person name="Varghese N."/>
            <person name="Submissions S."/>
        </authorList>
    </citation>
    <scope>NUCLEOTIDE SEQUENCE [LARGE SCALE GENOMIC DNA]</scope>
    <source>
        <strain evidence="3">LMG 26416</strain>
    </source>
</reference>
<name>A0A1H7TLQ4_9BURK</name>
<evidence type="ECO:0000313" key="2">
    <source>
        <dbReference type="EMBL" id="SEL85364.1"/>
    </source>
</evidence>
<proteinExistence type="predicted"/>
<keyword evidence="1" id="KW-1133">Transmembrane helix</keyword>
<dbReference type="EMBL" id="FOAJ01000015">
    <property type="protein sequence ID" value="SEL85364.1"/>
    <property type="molecule type" value="Genomic_DNA"/>
</dbReference>
<sequence>MIINGTFGISYWLIAFVGLAVLLIGGLLVGMRARRQYRPDLIGALIGALFCFLLLETLPALL</sequence>
<feature type="transmembrane region" description="Helical" evidence="1">
    <location>
        <begin position="41"/>
        <end position="61"/>
    </location>
</feature>
<dbReference type="OrthoDB" id="9021568at2"/>
<dbReference type="Proteomes" id="UP000199120">
    <property type="component" value="Unassembled WGS sequence"/>
</dbReference>
<dbReference type="RefSeq" id="WP_090542794.1">
    <property type="nucleotide sequence ID" value="NZ_FNSR01000001.1"/>
</dbReference>
<protein>
    <submittedName>
        <fullName evidence="2">Uncharacterized protein</fullName>
    </submittedName>
</protein>
<dbReference type="AlphaFoldDB" id="A0A1H7TLQ4"/>
<gene>
    <name evidence="2" type="ORF">SAMN05192542_115129</name>
</gene>
<evidence type="ECO:0000313" key="3">
    <source>
        <dbReference type="Proteomes" id="UP000199120"/>
    </source>
</evidence>
<accession>A0A1H7TLQ4</accession>